<evidence type="ECO:0000313" key="3">
    <source>
        <dbReference type="Proteomes" id="UP001139409"/>
    </source>
</evidence>
<keyword evidence="1" id="KW-1133">Transmembrane helix</keyword>
<dbReference type="EMBL" id="JAIXNE010000001">
    <property type="protein sequence ID" value="MCA6073824.1"/>
    <property type="molecule type" value="Genomic_DNA"/>
</dbReference>
<organism evidence="2 3">
    <name type="scientific">Fulvivirga sedimenti</name>
    <dbReference type="NCBI Taxonomy" id="2879465"/>
    <lineage>
        <taxon>Bacteria</taxon>
        <taxon>Pseudomonadati</taxon>
        <taxon>Bacteroidota</taxon>
        <taxon>Cytophagia</taxon>
        <taxon>Cytophagales</taxon>
        <taxon>Fulvivirgaceae</taxon>
        <taxon>Fulvivirga</taxon>
    </lineage>
</organism>
<feature type="transmembrane region" description="Helical" evidence="1">
    <location>
        <begin position="72"/>
        <end position="92"/>
    </location>
</feature>
<reference evidence="2" key="1">
    <citation type="submission" date="2021-09" db="EMBL/GenBank/DDBJ databases">
        <title>Fulvivirga sp. isolated from coastal sediment.</title>
        <authorList>
            <person name="Yu H."/>
        </authorList>
    </citation>
    <scope>NUCLEOTIDE SEQUENCE</scope>
    <source>
        <strain evidence="2">1062</strain>
    </source>
</reference>
<name>A0A9X1HKE3_9BACT</name>
<dbReference type="AlphaFoldDB" id="A0A9X1HKE3"/>
<evidence type="ECO:0000313" key="2">
    <source>
        <dbReference type="EMBL" id="MCA6073824.1"/>
    </source>
</evidence>
<accession>A0A9X1HKE3</accession>
<feature type="transmembrane region" description="Helical" evidence="1">
    <location>
        <begin position="98"/>
        <end position="116"/>
    </location>
</feature>
<dbReference type="RefSeq" id="WP_225696936.1">
    <property type="nucleotide sequence ID" value="NZ_JAIXNE010000001.1"/>
</dbReference>
<dbReference type="Proteomes" id="UP001139409">
    <property type="component" value="Unassembled WGS sequence"/>
</dbReference>
<keyword evidence="3" id="KW-1185">Reference proteome</keyword>
<gene>
    <name evidence="2" type="ORF">LDX50_03040</name>
</gene>
<proteinExistence type="predicted"/>
<sequence>MKCTWKWHRQWKDSEMFVEGSPVIARCPLGQSKNPSSEVFLTMGGIVVRHNGNKMEVFPREQIKQLVIRHRILWLPLVIGGIITPLALVALIKTFGAFWILLMVVLGGLFLMYYGYTGTDALTVSTTVKDYDFFVSSTSPYLKAFVQFAGAQLRNNDPFVYLAPGKDVSNEISQTGIVPEGTQIYLSRAEVPFGHKILGMNARENEIHLRFEINEPLTHAAAFLQKSIPAHLFQEVE</sequence>
<keyword evidence="1" id="KW-0812">Transmembrane</keyword>
<protein>
    <submittedName>
        <fullName evidence="2">Uncharacterized protein</fullName>
    </submittedName>
</protein>
<comment type="caution">
    <text evidence="2">The sequence shown here is derived from an EMBL/GenBank/DDBJ whole genome shotgun (WGS) entry which is preliminary data.</text>
</comment>
<evidence type="ECO:0000256" key="1">
    <source>
        <dbReference type="SAM" id="Phobius"/>
    </source>
</evidence>
<keyword evidence="1" id="KW-0472">Membrane</keyword>